<accession>A0A8S5SDR0</accession>
<proteinExistence type="predicted"/>
<organism evidence="2">
    <name type="scientific">Siphoviridae sp. ctnpt50</name>
    <dbReference type="NCBI Taxonomy" id="2827941"/>
    <lineage>
        <taxon>Viruses</taxon>
        <taxon>Duplodnaviria</taxon>
        <taxon>Heunggongvirae</taxon>
        <taxon>Uroviricota</taxon>
        <taxon>Caudoviricetes</taxon>
    </lineage>
</organism>
<keyword evidence="1" id="KW-1133">Transmembrane helix</keyword>
<evidence type="ECO:0000256" key="1">
    <source>
        <dbReference type="SAM" id="Phobius"/>
    </source>
</evidence>
<protein>
    <submittedName>
        <fullName evidence="2">Uncharacterized protein</fullName>
    </submittedName>
</protein>
<feature type="transmembrane region" description="Helical" evidence="1">
    <location>
        <begin position="6"/>
        <end position="27"/>
    </location>
</feature>
<keyword evidence="1" id="KW-0472">Membrane</keyword>
<reference evidence="2" key="1">
    <citation type="journal article" date="2021" name="Proc. Natl. Acad. Sci. U.S.A.">
        <title>A Catalog of Tens of Thousands of Viruses from Human Metagenomes Reveals Hidden Associations with Chronic Diseases.</title>
        <authorList>
            <person name="Tisza M.J."/>
            <person name="Buck C.B."/>
        </authorList>
    </citation>
    <scope>NUCLEOTIDE SEQUENCE</scope>
    <source>
        <strain evidence="2">Ctnpt50</strain>
    </source>
</reference>
<name>A0A8S5SDR0_9CAUD</name>
<keyword evidence="1" id="KW-0812">Transmembrane</keyword>
<dbReference type="EMBL" id="BK032577">
    <property type="protein sequence ID" value="DAF49072.1"/>
    <property type="molecule type" value="Genomic_DNA"/>
</dbReference>
<evidence type="ECO:0000313" key="2">
    <source>
        <dbReference type="EMBL" id="DAF49072.1"/>
    </source>
</evidence>
<sequence length="41" mass="4845">MSCKFMFYIGRMTTGARTAIFWILMIIEKPAPRISYKKSKK</sequence>